<dbReference type="Pfam" id="PF00132">
    <property type="entry name" value="Hexapep"/>
    <property type="match status" value="3"/>
</dbReference>
<comment type="similarity">
    <text evidence="7">Belongs to the transferase hexapeptide repeat family. LpxD subfamily.</text>
</comment>
<dbReference type="SUPFAM" id="SSF51161">
    <property type="entry name" value="Trimeric LpxA-like enzymes"/>
    <property type="match status" value="1"/>
</dbReference>
<evidence type="ECO:0000256" key="6">
    <source>
        <dbReference type="ARBA" id="ARBA00023315"/>
    </source>
</evidence>
<dbReference type="AlphaFoldDB" id="A0A484HD28"/>
<dbReference type="PANTHER" id="PTHR43378:SF2">
    <property type="entry name" value="UDP-3-O-ACYLGLUCOSAMINE N-ACYLTRANSFERASE 1, MITOCHONDRIAL-RELATED"/>
    <property type="match status" value="1"/>
</dbReference>
<dbReference type="InterPro" id="IPR001451">
    <property type="entry name" value="Hexapep"/>
</dbReference>
<dbReference type="EC" id="2.3.1.191" evidence="7"/>
<reference evidence="9" key="1">
    <citation type="submission" date="2019-01" db="EMBL/GenBank/DDBJ databases">
        <authorList>
            <consortium name="Genoscope - CEA"/>
            <person name="William W."/>
        </authorList>
    </citation>
    <scope>NUCLEOTIDE SEQUENCE</scope>
    <source>
        <strain evidence="9">CR-1</strain>
    </source>
</reference>
<dbReference type="CDD" id="cd03352">
    <property type="entry name" value="LbH_LpxD"/>
    <property type="match status" value="1"/>
</dbReference>
<protein>
    <recommendedName>
        <fullName evidence="7">UDP-3-O-acylglucosamine N-acyltransferase</fullName>
        <ecNumber evidence="7">2.3.1.191</ecNumber>
    </recommendedName>
</protein>
<evidence type="ECO:0000259" key="8">
    <source>
        <dbReference type="Pfam" id="PF04613"/>
    </source>
</evidence>
<keyword evidence="4 7" id="KW-0677">Repeat</keyword>
<dbReference type="InterPro" id="IPR011004">
    <property type="entry name" value="Trimer_LpxA-like_sf"/>
</dbReference>
<evidence type="ECO:0000256" key="1">
    <source>
        <dbReference type="ARBA" id="ARBA00022516"/>
    </source>
</evidence>
<evidence type="ECO:0000256" key="2">
    <source>
        <dbReference type="ARBA" id="ARBA00022556"/>
    </source>
</evidence>
<keyword evidence="1 7" id="KW-0444">Lipid biosynthesis</keyword>
<evidence type="ECO:0000256" key="5">
    <source>
        <dbReference type="ARBA" id="ARBA00023098"/>
    </source>
</evidence>
<gene>
    <name evidence="7 9" type="primary">lpxD</name>
    <name evidence="9" type="ORF">EPICR_120071</name>
</gene>
<dbReference type="Pfam" id="PF04613">
    <property type="entry name" value="LpxD"/>
    <property type="match status" value="1"/>
</dbReference>
<keyword evidence="6 7" id="KW-0012">Acyltransferase</keyword>
<dbReference type="HAMAP" id="MF_00523">
    <property type="entry name" value="LpxD"/>
    <property type="match status" value="1"/>
</dbReference>
<comment type="subunit">
    <text evidence="7">Homotrimer.</text>
</comment>
<dbReference type="GO" id="GO:0016020">
    <property type="term" value="C:membrane"/>
    <property type="evidence" value="ECO:0007669"/>
    <property type="project" value="GOC"/>
</dbReference>
<sequence length="345" mass="36124">MNDTGFSLLKIAETLEGELSGDPDKMIRGAMSFEEASEDEIAWAADAGRLKKIDEAAAGAVIVPRDFDAPCQKAVIRAENPKAAFAGVLGFFHSPARPAPGISPECHIGKHFACGADPSIGPMVVIGNDVTVGDRVVLHPGAVIGDRVALGDDVEIFPNVSVLERCEIGSRVTLQAGAVIGSDGYGFVFDKGRHLKIPQTGIVRIDDDVEIGAGSAIDRATFGETRIRRGVKTDNLVHVAHNVEVGENTLLVAQVGIAGSSRIGNHVVIAGQAGIGGHLEIGDGAIIGPQAGIAKSVKEGDVVSGSPGMPHRVWLRVQRLIPGLPDIKKRITALEKKFDRIAGDS</sequence>
<comment type="function">
    <text evidence="7">Catalyzes the N-acylation of UDP-3-O-acylglucosamine using 3-hydroxyacyl-ACP as the acyl donor. Is involved in the biosynthesis of lipid A, a phosphorylated glycolipid that anchors the lipopolysaccharide to the outer membrane of the cell.</text>
</comment>
<feature type="active site" description="Proton acceptor" evidence="7">
    <location>
        <position position="241"/>
    </location>
</feature>
<organism evidence="9">
    <name type="scientific">uncultured Desulfobacteraceae bacterium</name>
    <dbReference type="NCBI Taxonomy" id="218296"/>
    <lineage>
        <taxon>Bacteria</taxon>
        <taxon>Pseudomonadati</taxon>
        <taxon>Thermodesulfobacteriota</taxon>
        <taxon>Desulfobacteria</taxon>
        <taxon>Desulfobacterales</taxon>
        <taxon>Desulfobacteraceae</taxon>
        <taxon>environmental samples</taxon>
    </lineage>
</organism>
<evidence type="ECO:0000256" key="7">
    <source>
        <dbReference type="HAMAP-Rule" id="MF_00523"/>
    </source>
</evidence>
<dbReference type="GO" id="GO:0009245">
    <property type="term" value="P:lipid A biosynthetic process"/>
    <property type="evidence" value="ECO:0007669"/>
    <property type="project" value="UniProtKB-UniRule"/>
</dbReference>
<keyword evidence="5 7" id="KW-0443">Lipid metabolism</keyword>
<dbReference type="Gene3D" id="2.160.10.10">
    <property type="entry name" value="Hexapeptide repeat proteins"/>
    <property type="match status" value="1"/>
</dbReference>
<comment type="catalytic activity">
    <reaction evidence="7">
        <text>a UDP-3-O-[(3R)-3-hydroxyacyl]-alpha-D-glucosamine + a (3R)-hydroxyacyl-[ACP] = a UDP-2-N,3-O-bis[(3R)-3-hydroxyacyl]-alpha-D-glucosamine + holo-[ACP] + H(+)</text>
        <dbReference type="Rhea" id="RHEA:53836"/>
        <dbReference type="Rhea" id="RHEA-COMP:9685"/>
        <dbReference type="Rhea" id="RHEA-COMP:9945"/>
        <dbReference type="ChEBI" id="CHEBI:15378"/>
        <dbReference type="ChEBI" id="CHEBI:64479"/>
        <dbReference type="ChEBI" id="CHEBI:78827"/>
        <dbReference type="ChEBI" id="CHEBI:137740"/>
        <dbReference type="ChEBI" id="CHEBI:137748"/>
        <dbReference type="EC" id="2.3.1.191"/>
    </reaction>
</comment>
<dbReference type="InterPro" id="IPR018357">
    <property type="entry name" value="Hexapep_transf_CS"/>
</dbReference>
<keyword evidence="2 7" id="KW-0441">Lipid A biosynthesis</keyword>
<dbReference type="NCBIfam" id="TIGR01853">
    <property type="entry name" value="lipid_A_lpxD"/>
    <property type="match status" value="1"/>
</dbReference>
<dbReference type="UniPathway" id="UPA00973"/>
<dbReference type="PROSITE" id="PS00101">
    <property type="entry name" value="HEXAPEP_TRANSFERASES"/>
    <property type="match status" value="2"/>
</dbReference>
<dbReference type="InterPro" id="IPR020573">
    <property type="entry name" value="UDP_GlcNAc_AcTrfase_non-rep"/>
</dbReference>
<feature type="domain" description="UDP-3-O-[3-hydroxymyristoyl] glucosamine N-acyltransferase non-repeat region" evidence="8">
    <location>
        <begin position="26"/>
        <end position="89"/>
    </location>
</feature>
<comment type="pathway">
    <text evidence="7">Bacterial outer membrane biogenesis; LPS lipid A biosynthesis.</text>
</comment>
<keyword evidence="3 7" id="KW-0808">Transferase</keyword>
<accession>A0A484HD28</accession>
<dbReference type="EMBL" id="CAACVI010000004">
    <property type="protein sequence ID" value="VEN73173.1"/>
    <property type="molecule type" value="Genomic_DNA"/>
</dbReference>
<dbReference type="GO" id="GO:0103118">
    <property type="term" value="F:UDP-3-O-[(3R)-3-hydroxyacyl]-glucosamine N-acyltransferase activity"/>
    <property type="evidence" value="ECO:0007669"/>
    <property type="project" value="UniProtKB-EC"/>
</dbReference>
<dbReference type="Gene3D" id="3.40.1390.10">
    <property type="entry name" value="MurE/MurF, N-terminal domain"/>
    <property type="match status" value="1"/>
</dbReference>
<evidence type="ECO:0000256" key="4">
    <source>
        <dbReference type="ARBA" id="ARBA00022737"/>
    </source>
</evidence>
<dbReference type="GO" id="GO:0016410">
    <property type="term" value="F:N-acyltransferase activity"/>
    <property type="evidence" value="ECO:0007669"/>
    <property type="project" value="InterPro"/>
</dbReference>
<dbReference type="InterPro" id="IPR007691">
    <property type="entry name" value="LpxD"/>
</dbReference>
<proteinExistence type="inferred from homology"/>
<name>A0A484HD28_9BACT</name>
<dbReference type="PANTHER" id="PTHR43378">
    <property type="entry name" value="UDP-3-O-ACYLGLUCOSAMINE N-ACYLTRANSFERASE"/>
    <property type="match status" value="1"/>
</dbReference>
<evidence type="ECO:0000256" key="3">
    <source>
        <dbReference type="ARBA" id="ARBA00022679"/>
    </source>
</evidence>
<evidence type="ECO:0000313" key="9">
    <source>
        <dbReference type="EMBL" id="VEN73173.1"/>
    </source>
</evidence>
<dbReference type="NCBIfam" id="NF002060">
    <property type="entry name" value="PRK00892.1"/>
    <property type="match status" value="1"/>
</dbReference>